<proteinExistence type="predicted"/>
<evidence type="ECO:0000313" key="1">
    <source>
        <dbReference type="EMBL" id="NEV66341.1"/>
    </source>
</evidence>
<dbReference type="EMBL" id="JTHE02000003">
    <property type="protein sequence ID" value="NEV66341.1"/>
    <property type="molecule type" value="Genomic_DNA"/>
</dbReference>
<sequence length="245" mass="26977">MYDLEQFSLSEMTACGAAVRKLGRDTTAMEGAASQIARYFYENFVDPQTGESAFALARFFKTHDFSELSDDLQAIAQDFLGHPPDNPQMKCLTLLGTAGDRPEWNERRQSTGHQVIPLPSERTVTSIPMISQLIQQLGLSVSNVVAPVPDVLVDLQERTFNVFHIPEAADSPYIPAQTEFVQPFQIKSVLGFGGILPSGNLMVIILFSKIPISRATAELFKPLALNVKMAVLPFDRGTIFMPIAS</sequence>
<reference evidence="1" key="2">
    <citation type="journal article" date="2015" name="Genome Announc.">
        <title>Draft Genome Sequence of Filamentous Marine Cyanobacterium Lyngbya confervoides Strain BDU141951.</title>
        <authorList>
            <person name="Chandrababunaidu M.M."/>
            <person name="Sen D."/>
            <person name="Tripathy S."/>
        </authorList>
    </citation>
    <scope>NUCLEOTIDE SEQUENCE</scope>
    <source>
        <strain evidence="1">BDU141951</strain>
    </source>
</reference>
<organism evidence="1">
    <name type="scientific">Lyngbya confervoides BDU141951</name>
    <dbReference type="NCBI Taxonomy" id="1574623"/>
    <lineage>
        <taxon>Bacteria</taxon>
        <taxon>Bacillati</taxon>
        <taxon>Cyanobacteriota</taxon>
        <taxon>Cyanophyceae</taxon>
        <taxon>Oscillatoriophycideae</taxon>
        <taxon>Oscillatoriales</taxon>
        <taxon>Microcoleaceae</taxon>
        <taxon>Lyngbya</taxon>
    </lineage>
</organism>
<dbReference type="AlphaFoldDB" id="A0A0C1V3F7"/>
<reference evidence="1" key="1">
    <citation type="submission" date="2014-11" db="EMBL/GenBank/DDBJ databases">
        <authorList>
            <person name="Malar M.C."/>
            <person name="Sen D."/>
            <person name="Tripathy S."/>
        </authorList>
    </citation>
    <scope>NUCLEOTIDE SEQUENCE</scope>
    <source>
        <strain evidence="1">BDU141951</strain>
    </source>
</reference>
<name>A0A0C1V3F7_9CYAN</name>
<evidence type="ECO:0008006" key="2">
    <source>
        <dbReference type="Google" id="ProtNLM"/>
    </source>
</evidence>
<reference evidence="1" key="3">
    <citation type="submission" date="2020-02" db="EMBL/GenBank/DDBJ databases">
        <authorList>
            <person name="Sarangi A.N."/>
            <person name="Ghosh S."/>
            <person name="Mukherjee M."/>
            <person name="Tripathy S."/>
        </authorList>
    </citation>
    <scope>NUCLEOTIDE SEQUENCE</scope>
    <source>
        <strain evidence="1">BDU141951</strain>
    </source>
</reference>
<protein>
    <recommendedName>
        <fullName evidence="2">Histidine kinase</fullName>
    </recommendedName>
</protein>
<accession>A0A0C1V3F7</accession>
<gene>
    <name evidence="1" type="ORF">QQ91_004335</name>
</gene>
<comment type="caution">
    <text evidence="1">The sequence shown here is derived from an EMBL/GenBank/DDBJ whole genome shotgun (WGS) entry which is preliminary data.</text>
</comment>